<dbReference type="InterPro" id="IPR036691">
    <property type="entry name" value="Endo/exonu/phosph_ase_sf"/>
</dbReference>
<gene>
    <name evidence="3" type="ORF">D0Y65_026598</name>
</gene>
<dbReference type="SUPFAM" id="SSF56672">
    <property type="entry name" value="DNA/RNA polymerases"/>
    <property type="match status" value="1"/>
</dbReference>
<dbReference type="Proteomes" id="UP000289340">
    <property type="component" value="Chromosome 10"/>
</dbReference>
<dbReference type="SUPFAM" id="SSF56219">
    <property type="entry name" value="DNase I-like"/>
    <property type="match status" value="1"/>
</dbReference>
<dbReference type="InterPro" id="IPR000477">
    <property type="entry name" value="RT_dom"/>
</dbReference>
<feature type="domain" description="Reverse transcriptase" evidence="2">
    <location>
        <begin position="601"/>
        <end position="867"/>
    </location>
</feature>
<dbReference type="Gene3D" id="3.60.10.10">
    <property type="entry name" value="Endonuclease/exonuclease/phosphatase"/>
    <property type="match status" value="1"/>
</dbReference>
<dbReference type="PROSITE" id="PS50878">
    <property type="entry name" value="RT_POL"/>
    <property type="match status" value="1"/>
</dbReference>
<protein>
    <submittedName>
        <fullName evidence="3">Transposon TX1 149 kDa protein</fullName>
    </submittedName>
</protein>
<comment type="caution">
    <text evidence="3">The sequence shown here is derived from an EMBL/GenBank/DDBJ whole genome shotgun (WGS) entry which is preliminary data.</text>
</comment>
<evidence type="ECO:0000256" key="1">
    <source>
        <dbReference type="SAM" id="MobiDB-lite"/>
    </source>
</evidence>
<dbReference type="InterPro" id="IPR026960">
    <property type="entry name" value="RVT-Znf"/>
</dbReference>
<dbReference type="Pfam" id="PF00078">
    <property type="entry name" value="RVT_1"/>
    <property type="match status" value="1"/>
</dbReference>
<dbReference type="AlphaFoldDB" id="A0A445IKM5"/>
<organism evidence="3 4">
    <name type="scientific">Glycine soja</name>
    <name type="common">Wild soybean</name>
    <dbReference type="NCBI Taxonomy" id="3848"/>
    <lineage>
        <taxon>Eukaryota</taxon>
        <taxon>Viridiplantae</taxon>
        <taxon>Streptophyta</taxon>
        <taxon>Embryophyta</taxon>
        <taxon>Tracheophyta</taxon>
        <taxon>Spermatophyta</taxon>
        <taxon>Magnoliopsida</taxon>
        <taxon>eudicotyledons</taxon>
        <taxon>Gunneridae</taxon>
        <taxon>Pentapetalae</taxon>
        <taxon>rosids</taxon>
        <taxon>fabids</taxon>
        <taxon>Fabales</taxon>
        <taxon>Fabaceae</taxon>
        <taxon>Papilionoideae</taxon>
        <taxon>50 kb inversion clade</taxon>
        <taxon>NPAAA clade</taxon>
        <taxon>indigoferoid/millettioid clade</taxon>
        <taxon>Phaseoleae</taxon>
        <taxon>Glycine</taxon>
        <taxon>Glycine subgen. Soja</taxon>
    </lineage>
</organism>
<evidence type="ECO:0000313" key="4">
    <source>
        <dbReference type="Proteomes" id="UP000289340"/>
    </source>
</evidence>
<sequence>MGATEDMVARKEMTEKTMVQRMLSEMMTAVEEEHYPGAAEAESLRSLFVGRDQDHDPADKIMDQGLKMYDQIVDSGESDGVAKHQTAEPVVVSAGGEEPGLLVMAVMPAEKVNHGKAVAEPIQLLPAGLDSDSEPPDTCMDRSARANDRYKVSTDSAGTTNHRIVDYGGDNIGVEEPELHDLGVERPYGIQTHVRKKENKHEEGNVGTEGIVKAFEKKEQVVATRQDRKISTHMQTSDQEQEAHHNSVEKSLQQGADQDNNHISEAEKLWQMAKELGVSCKNGQENQETKKEVIERYMCQTLWGESEVRWEVQPAVNTAGGILCLWSNKTFKLERKVIGTSFVLLVGKWIQEAQTVNIISIYSPCDIQSKRVLWESIKQLKIQSQGGLWCILGDFNSIRNSSESFGVCHRGLEDYGSREFNEWIEELEVEEAPWVGSKYTWLNTHWRGISLTIVRYCFAPKVLTGVLNLSESWIVGYLTPRSRKLSRRAGHPTSRVGREGLLIDGAWSEEPTTVKEVVRLFFEQRFQENVTERPTLNGLCFQTIDSHQNDTLEGRFQAEEVKRAIWDCGSDKSPGPNGLTFKFIKQFWHIIKPDVLRFLDELYVNRIFPNGSNASFIALIPKVSDPQILSDYRPISLIGCTYMIVAKILANRLKKVMPFLIHERQSTFVEGRHMLHSVMIANEVVDEAKSCQNPCLVFKLDYEKAYDFVCWGFLIYMLKRMSFCSKWIQWVEGCLKSASVLVLVNGSPSTQFLPQRGLRQGDPLSPLLFNIVAEALSGIMSQALLKGLFRGFLCGKNKVEVSLLQYADDTIFFGEALMDNVRAIKAMLRAFELVSDLKINFAKSGFGAFGVSDLWKNEAADYLNCSLLTFPFTNLGVPIGANSRSYQTWVPIITKCERKVPNKVVDKLVRIHRRFLWGGDQEQNKIAWVKWETVCLPKEDGGLGVKDINSFNLSLLGKWKWNLFQSQGELWARVLELKYVGWRGLSEVTRGKGESVWWRDLKLVFNHSQHGAIMNNTTTWRVGCGDKFKFWEDVWMGGEDSLLARFPRLYSISTQQHQSIQHMGAFKDAGWEWNFRWRRPLFDSEADMAVSFLSDVARHPIQPQKGDQWVWKANLSGQYTTKSAYYVFRGEIAEQQQDGAFEELWKLKLLSKIVIFAWRLIRDRLPTRANLRRRQIQATDESVLLEAYNTLCKILEENPCFSSSQYIELIDLLHGLKPPNAIASLRSRFACFHMLIVHAVKVRIHSYEL</sequence>
<reference evidence="3 4" key="1">
    <citation type="submission" date="2018-09" db="EMBL/GenBank/DDBJ databases">
        <title>A high-quality reference genome of wild soybean provides a powerful tool to mine soybean genomes.</title>
        <authorList>
            <person name="Xie M."/>
            <person name="Chung C.Y.L."/>
            <person name="Li M.-W."/>
            <person name="Wong F.-L."/>
            <person name="Chan T.-F."/>
            <person name="Lam H.-M."/>
        </authorList>
    </citation>
    <scope>NUCLEOTIDE SEQUENCE [LARGE SCALE GENOMIC DNA]</scope>
    <source>
        <strain evidence="4">cv. W05</strain>
        <tissue evidence="3">Hypocotyl of etiolated seedlings</tissue>
    </source>
</reference>
<evidence type="ECO:0000259" key="2">
    <source>
        <dbReference type="PROSITE" id="PS50878"/>
    </source>
</evidence>
<dbReference type="CDD" id="cd01650">
    <property type="entry name" value="RT_nLTR_like"/>
    <property type="match status" value="1"/>
</dbReference>
<proteinExistence type="predicted"/>
<dbReference type="Pfam" id="PF13966">
    <property type="entry name" value="zf-RVT"/>
    <property type="match status" value="1"/>
</dbReference>
<dbReference type="PANTHER" id="PTHR31635">
    <property type="entry name" value="REVERSE TRANSCRIPTASE DOMAIN-CONTAINING PROTEIN-RELATED"/>
    <property type="match status" value="1"/>
</dbReference>
<dbReference type="PANTHER" id="PTHR31635:SF196">
    <property type="entry name" value="REVERSE TRANSCRIPTASE DOMAIN-CONTAINING PROTEIN-RELATED"/>
    <property type="match status" value="1"/>
</dbReference>
<dbReference type="InterPro" id="IPR043502">
    <property type="entry name" value="DNA/RNA_pol_sf"/>
</dbReference>
<evidence type="ECO:0000313" key="3">
    <source>
        <dbReference type="EMBL" id="RZB86603.1"/>
    </source>
</evidence>
<feature type="region of interest" description="Disordered" evidence="1">
    <location>
        <begin position="223"/>
        <end position="256"/>
    </location>
</feature>
<accession>A0A445IKM5</accession>
<name>A0A445IKM5_GLYSO</name>
<keyword evidence="4" id="KW-1185">Reference proteome</keyword>
<dbReference type="EMBL" id="QZWG01000010">
    <property type="protein sequence ID" value="RZB86603.1"/>
    <property type="molecule type" value="Genomic_DNA"/>
</dbReference>